<dbReference type="Proteomes" id="UP000663852">
    <property type="component" value="Unassembled WGS sequence"/>
</dbReference>
<evidence type="ECO:0000313" key="2">
    <source>
        <dbReference type="EMBL" id="CAF1553095.1"/>
    </source>
</evidence>
<gene>
    <name evidence="1" type="ORF">EDS130_LOCUS45297</name>
    <name evidence="2" type="ORF">XAT740_LOCUS43048</name>
</gene>
<proteinExistence type="predicted"/>
<protein>
    <submittedName>
        <fullName evidence="2">Uncharacterized protein</fullName>
    </submittedName>
</protein>
<dbReference type="EMBL" id="CAJNOR010005241">
    <property type="protein sequence ID" value="CAF1553095.1"/>
    <property type="molecule type" value="Genomic_DNA"/>
</dbReference>
<dbReference type="Proteomes" id="UP000663828">
    <property type="component" value="Unassembled WGS sequence"/>
</dbReference>
<reference evidence="2" key="1">
    <citation type="submission" date="2021-02" db="EMBL/GenBank/DDBJ databases">
        <authorList>
            <person name="Nowell W R."/>
        </authorList>
    </citation>
    <scope>NUCLEOTIDE SEQUENCE</scope>
</reference>
<dbReference type="EMBL" id="CAJNOJ010001056">
    <property type="protein sequence ID" value="CAF1540692.1"/>
    <property type="molecule type" value="Genomic_DNA"/>
</dbReference>
<keyword evidence="3" id="KW-1185">Reference proteome</keyword>
<dbReference type="OrthoDB" id="10556833at2759"/>
<evidence type="ECO:0000313" key="3">
    <source>
        <dbReference type="Proteomes" id="UP000663828"/>
    </source>
</evidence>
<dbReference type="AlphaFoldDB" id="A0A815X476"/>
<comment type="caution">
    <text evidence="2">The sequence shown here is derived from an EMBL/GenBank/DDBJ whole genome shotgun (WGS) entry which is preliminary data.</text>
</comment>
<accession>A0A815X476</accession>
<organism evidence="2 3">
    <name type="scientific">Adineta ricciae</name>
    <name type="common">Rotifer</name>
    <dbReference type="NCBI Taxonomy" id="249248"/>
    <lineage>
        <taxon>Eukaryota</taxon>
        <taxon>Metazoa</taxon>
        <taxon>Spiralia</taxon>
        <taxon>Gnathifera</taxon>
        <taxon>Rotifera</taxon>
        <taxon>Eurotatoria</taxon>
        <taxon>Bdelloidea</taxon>
        <taxon>Adinetida</taxon>
        <taxon>Adinetidae</taxon>
        <taxon>Adineta</taxon>
    </lineage>
</organism>
<evidence type="ECO:0000313" key="1">
    <source>
        <dbReference type="EMBL" id="CAF1540692.1"/>
    </source>
</evidence>
<name>A0A815X476_ADIRI</name>
<sequence>MESTILQWNQIPRYFNLYSIILGYSGVTKSGCIREFREALEELYDFLSNNNIGSLTTAHSMLDKFTEAGFLDQLQQSTNAIIIQEEIDVALKQMNVFDNDAPDSNPPASIPLELESDLNFEVKFRSLILSHFRCQLHDGLNMRKKTKGYQQKIRNARMTICGNSTGVLLSPVLQDFLKHVMTDGVIVRCPFLVLSKRPYLHQHHIDPNLTLPSVTQMLMTVFLKGEKALGEFLS</sequence>